<dbReference type="Proteomes" id="UP001550378">
    <property type="component" value="Unassembled WGS sequence"/>
</dbReference>
<dbReference type="SMART" id="SM00418">
    <property type="entry name" value="HTH_ARSR"/>
    <property type="match status" value="1"/>
</dbReference>
<evidence type="ECO:0000313" key="3">
    <source>
        <dbReference type="Proteomes" id="UP001550378"/>
    </source>
</evidence>
<dbReference type="SUPFAM" id="SSF46785">
    <property type="entry name" value="Winged helix' DNA-binding domain"/>
    <property type="match status" value="1"/>
</dbReference>
<dbReference type="CDD" id="cd00090">
    <property type="entry name" value="HTH_ARSR"/>
    <property type="match status" value="1"/>
</dbReference>
<dbReference type="InterPro" id="IPR011991">
    <property type="entry name" value="ArsR-like_HTH"/>
</dbReference>
<proteinExistence type="predicted"/>
<comment type="caution">
    <text evidence="2">The sequence shown here is derived from an EMBL/GenBank/DDBJ whole genome shotgun (WGS) entry which is preliminary data.</text>
</comment>
<name>A0ABV2W1J0_9ACTN</name>
<sequence>MIRIHFTAADFARVRFAARPAPLQELNAAFMTMFRPAPSPGGDLLTGRWRQRALRSLPPAVAPLADLVPAAARPPVFLDVFATGLTDALDAVAGTRPALLRAELERVHAHRTAPAPPWVRALHEGDAAARRLVRHAQRSAFDAVLAPVWDVVEDLHRAEFTRHALTAAEHGAGAALDGLVPGARLDGAVWECEGPGERVVELGGRGLELRPTFHWTGPPLLAEPPGHPPVLTYPAGSGPPPAPEGGTGTADALAGVMGRTRLEALLVLAEEHTTRGLARRLRVSEATASAHTAALRAAGLVASERAGRSVLHRRTALGGLLVRGRAGEDSVPSSP</sequence>
<evidence type="ECO:0000313" key="2">
    <source>
        <dbReference type="EMBL" id="MEU0707404.1"/>
    </source>
</evidence>
<dbReference type="InterPro" id="IPR001845">
    <property type="entry name" value="HTH_ArsR_DNA-bd_dom"/>
</dbReference>
<dbReference type="EMBL" id="JBEXZR010000005">
    <property type="protein sequence ID" value="MEU0707404.1"/>
    <property type="molecule type" value="Genomic_DNA"/>
</dbReference>
<dbReference type="RefSeq" id="WP_359659384.1">
    <property type="nucleotide sequence ID" value="NZ_JBEXZP010000571.1"/>
</dbReference>
<dbReference type="InterPro" id="IPR036388">
    <property type="entry name" value="WH-like_DNA-bd_sf"/>
</dbReference>
<keyword evidence="3" id="KW-1185">Reference proteome</keyword>
<gene>
    <name evidence="2" type="ORF">ABZ508_08500</name>
</gene>
<protein>
    <submittedName>
        <fullName evidence="2">Winged helix-turn-helix domain-containing protein</fullName>
    </submittedName>
</protein>
<organism evidence="2 3">
    <name type="scientific">Streptomyces lavendulocolor</name>
    <dbReference type="NCBI Taxonomy" id="67316"/>
    <lineage>
        <taxon>Bacteria</taxon>
        <taxon>Bacillati</taxon>
        <taxon>Actinomycetota</taxon>
        <taxon>Actinomycetes</taxon>
        <taxon>Kitasatosporales</taxon>
        <taxon>Streptomycetaceae</taxon>
        <taxon>Streptomyces</taxon>
    </lineage>
</organism>
<feature type="domain" description="HTH arsR-type" evidence="1">
    <location>
        <begin position="252"/>
        <end position="323"/>
    </location>
</feature>
<dbReference type="Gene3D" id="1.10.10.10">
    <property type="entry name" value="Winged helix-like DNA-binding domain superfamily/Winged helix DNA-binding domain"/>
    <property type="match status" value="1"/>
</dbReference>
<dbReference type="Pfam" id="PF01022">
    <property type="entry name" value="HTH_5"/>
    <property type="match status" value="1"/>
</dbReference>
<accession>A0ABV2W1J0</accession>
<reference evidence="2 3" key="1">
    <citation type="submission" date="2024-06" db="EMBL/GenBank/DDBJ databases">
        <title>The Natural Products Discovery Center: Release of the First 8490 Sequenced Strains for Exploring Actinobacteria Biosynthetic Diversity.</title>
        <authorList>
            <person name="Kalkreuter E."/>
            <person name="Kautsar S.A."/>
            <person name="Yang D."/>
            <person name="Bader C.D."/>
            <person name="Teijaro C.N."/>
            <person name="Fluegel L."/>
            <person name="Davis C.M."/>
            <person name="Simpson J.R."/>
            <person name="Lauterbach L."/>
            <person name="Steele A.D."/>
            <person name="Gui C."/>
            <person name="Meng S."/>
            <person name="Li G."/>
            <person name="Viehrig K."/>
            <person name="Ye F."/>
            <person name="Su P."/>
            <person name="Kiefer A.F."/>
            <person name="Nichols A."/>
            <person name="Cepeda A.J."/>
            <person name="Yan W."/>
            <person name="Fan B."/>
            <person name="Jiang Y."/>
            <person name="Adhikari A."/>
            <person name="Zheng C.-J."/>
            <person name="Schuster L."/>
            <person name="Cowan T.M."/>
            <person name="Smanski M.J."/>
            <person name="Chevrette M.G."/>
            <person name="De Carvalho L.P.S."/>
            <person name="Shen B."/>
        </authorList>
    </citation>
    <scope>NUCLEOTIDE SEQUENCE [LARGE SCALE GENOMIC DNA]</scope>
    <source>
        <strain evidence="2 3">NPDC006337</strain>
    </source>
</reference>
<evidence type="ECO:0000259" key="1">
    <source>
        <dbReference type="SMART" id="SM00418"/>
    </source>
</evidence>
<dbReference type="InterPro" id="IPR036390">
    <property type="entry name" value="WH_DNA-bd_sf"/>
</dbReference>